<dbReference type="InterPro" id="IPR002197">
    <property type="entry name" value="HTH_Fis"/>
</dbReference>
<keyword evidence="4" id="KW-0238">DNA-binding</keyword>
<dbReference type="InterPro" id="IPR008984">
    <property type="entry name" value="SMAD_FHA_dom_sf"/>
</dbReference>
<sequence>MTGPGPVAGATQITEKLISGDLGPPDPEGTPRWILVLYHREGAVTVQLEAGKSIVIGREPPASVILPDASLSRKHARITLLADGVCIEDLGSTNGIQVDSRRIKCEVLSGSHEIRLGNVVGSLFLRRGTPLALPGIESHDVFHVALEQEIIRARHFGRPLALLMIRPLDAPAPHVSRWSMPLRELLRSVDRVGLYSADTLQVLLPEAGLERATELAELLSRRGDQESVHLGVAVAVFPESAPTAHRLLESCRDALQRTEARSPVCVVREEAWVPSHSTEQELGDAPIVGRATHGIFEMATRLASVTLPVLVLGETGVGKEVFARAVHERGPRRQRSLITLNCAAIPPQLVESTLFGHERGAFTGAGQQQRGVFEAANGGTLFLDEVGELPPAAQGALLRTLETSRVMRVGSTREIEVDVRIVAATNRNLEVMIREGTFRPDLFFRLNAMSVTLPPLRDRIDEIEPHVRRMLARGLRGTERKLSVSEPAWELLRRYPWPGNIRELRNVIERALVIAQGSEITEQDLPERIHSALSPATLRSSFPGPGTSLPPGVSLYPSAGSLVPLAGLIAHPPADLNAYLPPGSNSNPPPRSSSNPPPRSSSNPPPGSSSSPPPEVDPASLSPVAPPPSTEALPVRSVAGVRRIARETEARMILDALRETQGNQTEAARRIGMPLRTFVRKLGALRRKGKSRGER</sequence>
<dbReference type="InterPro" id="IPR058031">
    <property type="entry name" value="AAA_lid_NorR"/>
</dbReference>
<dbReference type="CDD" id="cd00060">
    <property type="entry name" value="FHA"/>
    <property type="match status" value="1"/>
</dbReference>
<evidence type="ECO:0000259" key="8">
    <source>
        <dbReference type="PROSITE" id="PS50045"/>
    </source>
</evidence>
<proteinExistence type="predicted"/>
<dbReference type="AlphaFoldDB" id="A0A017TJB1"/>
<organism evidence="9 10">
    <name type="scientific">Chondromyces apiculatus DSM 436</name>
    <dbReference type="NCBI Taxonomy" id="1192034"/>
    <lineage>
        <taxon>Bacteria</taxon>
        <taxon>Pseudomonadati</taxon>
        <taxon>Myxococcota</taxon>
        <taxon>Polyangia</taxon>
        <taxon>Polyangiales</taxon>
        <taxon>Polyangiaceae</taxon>
        <taxon>Chondromyces</taxon>
    </lineage>
</organism>
<dbReference type="FunFam" id="3.40.50.300:FF:000006">
    <property type="entry name" value="DNA-binding transcriptional regulator NtrC"/>
    <property type="match status" value="1"/>
</dbReference>
<dbReference type="Gene3D" id="1.10.8.60">
    <property type="match status" value="1"/>
</dbReference>
<dbReference type="eggNOG" id="COG3829">
    <property type="taxonomic scope" value="Bacteria"/>
</dbReference>
<dbReference type="PRINTS" id="PR01590">
    <property type="entry name" value="HTHFIS"/>
</dbReference>
<evidence type="ECO:0000256" key="1">
    <source>
        <dbReference type="ARBA" id="ARBA00022741"/>
    </source>
</evidence>
<evidence type="ECO:0000259" key="7">
    <source>
        <dbReference type="PROSITE" id="PS50006"/>
    </source>
</evidence>
<dbReference type="RefSeq" id="WP_052373899.1">
    <property type="nucleotide sequence ID" value="NZ_ASRX01000002.1"/>
</dbReference>
<dbReference type="InterPro" id="IPR025662">
    <property type="entry name" value="Sigma_54_int_dom_ATP-bd_1"/>
</dbReference>
<protein>
    <recommendedName>
        <fullName evidence="11">FHA domain-containing protein</fullName>
    </recommendedName>
</protein>
<dbReference type="SMART" id="SM00382">
    <property type="entry name" value="AAA"/>
    <property type="match status" value="1"/>
</dbReference>
<feature type="domain" description="Sigma-54 factor interaction" evidence="8">
    <location>
        <begin position="295"/>
        <end position="513"/>
    </location>
</feature>
<dbReference type="Gene3D" id="2.60.200.20">
    <property type="match status" value="1"/>
</dbReference>
<dbReference type="InterPro" id="IPR009057">
    <property type="entry name" value="Homeodomain-like_sf"/>
</dbReference>
<dbReference type="Gene3D" id="1.10.10.60">
    <property type="entry name" value="Homeodomain-like"/>
    <property type="match status" value="1"/>
</dbReference>
<evidence type="ECO:0000313" key="10">
    <source>
        <dbReference type="Proteomes" id="UP000019678"/>
    </source>
</evidence>
<dbReference type="SUPFAM" id="SSF52540">
    <property type="entry name" value="P-loop containing nucleoside triphosphate hydrolases"/>
    <property type="match status" value="1"/>
</dbReference>
<reference evidence="9 10" key="1">
    <citation type="submission" date="2013-05" db="EMBL/GenBank/DDBJ databases">
        <title>Genome assembly of Chondromyces apiculatus DSM 436.</title>
        <authorList>
            <person name="Sharma G."/>
            <person name="Khatri I."/>
            <person name="Kaur C."/>
            <person name="Mayilraj S."/>
            <person name="Subramanian S."/>
        </authorList>
    </citation>
    <scope>NUCLEOTIDE SEQUENCE [LARGE SCALE GENOMIC DNA]</scope>
    <source>
        <strain evidence="9 10">DSM 436</strain>
    </source>
</reference>
<dbReference type="InterPro" id="IPR025943">
    <property type="entry name" value="Sigma_54_int_dom_ATP-bd_2"/>
</dbReference>
<dbReference type="Pfam" id="PF00498">
    <property type="entry name" value="FHA"/>
    <property type="match status" value="1"/>
</dbReference>
<comment type="caution">
    <text evidence="9">The sequence shown here is derived from an EMBL/GenBank/DDBJ whole genome shotgun (WGS) entry which is preliminary data.</text>
</comment>
<dbReference type="Pfam" id="PF02954">
    <property type="entry name" value="HTH_8"/>
    <property type="match status" value="1"/>
</dbReference>
<evidence type="ECO:0000256" key="5">
    <source>
        <dbReference type="ARBA" id="ARBA00023163"/>
    </source>
</evidence>
<keyword evidence="10" id="KW-1185">Reference proteome</keyword>
<evidence type="ECO:0000256" key="3">
    <source>
        <dbReference type="ARBA" id="ARBA00023015"/>
    </source>
</evidence>
<dbReference type="Proteomes" id="UP000019678">
    <property type="component" value="Unassembled WGS sequence"/>
</dbReference>
<name>A0A017TJB1_9BACT</name>
<dbReference type="Pfam" id="PF25601">
    <property type="entry name" value="AAA_lid_14"/>
    <property type="match status" value="1"/>
</dbReference>
<evidence type="ECO:0000256" key="6">
    <source>
        <dbReference type="SAM" id="MobiDB-lite"/>
    </source>
</evidence>
<dbReference type="SUPFAM" id="SSF46689">
    <property type="entry name" value="Homeodomain-like"/>
    <property type="match status" value="1"/>
</dbReference>
<dbReference type="SMART" id="SM00240">
    <property type="entry name" value="FHA"/>
    <property type="match status" value="1"/>
</dbReference>
<dbReference type="GO" id="GO:0006355">
    <property type="term" value="P:regulation of DNA-templated transcription"/>
    <property type="evidence" value="ECO:0007669"/>
    <property type="project" value="InterPro"/>
</dbReference>
<accession>A0A017TJB1</accession>
<dbReference type="PROSITE" id="PS00688">
    <property type="entry name" value="SIGMA54_INTERACT_3"/>
    <property type="match status" value="1"/>
</dbReference>
<keyword evidence="5" id="KW-0804">Transcription</keyword>
<dbReference type="Gene3D" id="3.40.50.300">
    <property type="entry name" value="P-loop containing nucleotide triphosphate hydrolases"/>
    <property type="match status" value="1"/>
</dbReference>
<feature type="domain" description="FHA" evidence="7">
    <location>
        <begin position="54"/>
        <end position="103"/>
    </location>
</feature>
<dbReference type="Pfam" id="PF00158">
    <property type="entry name" value="Sigma54_activat"/>
    <property type="match status" value="1"/>
</dbReference>
<dbReference type="InterPro" id="IPR003593">
    <property type="entry name" value="AAA+_ATPase"/>
</dbReference>
<dbReference type="STRING" id="1192034.CAP_2572"/>
<dbReference type="InterPro" id="IPR025944">
    <property type="entry name" value="Sigma_54_int_dom_CS"/>
</dbReference>
<dbReference type="PROSITE" id="PS00675">
    <property type="entry name" value="SIGMA54_INTERACT_1"/>
    <property type="match status" value="1"/>
</dbReference>
<feature type="compositionally biased region" description="Pro residues" evidence="6">
    <location>
        <begin position="587"/>
        <end position="616"/>
    </location>
</feature>
<dbReference type="EMBL" id="ASRX01000002">
    <property type="protein sequence ID" value="EYF08711.1"/>
    <property type="molecule type" value="Genomic_DNA"/>
</dbReference>
<dbReference type="InterPro" id="IPR002078">
    <property type="entry name" value="Sigma_54_int"/>
</dbReference>
<dbReference type="PROSITE" id="PS50045">
    <property type="entry name" value="SIGMA54_INTERACT_4"/>
    <property type="match status" value="1"/>
</dbReference>
<evidence type="ECO:0000256" key="4">
    <source>
        <dbReference type="ARBA" id="ARBA00023125"/>
    </source>
</evidence>
<dbReference type="PROSITE" id="PS50006">
    <property type="entry name" value="FHA_DOMAIN"/>
    <property type="match status" value="1"/>
</dbReference>
<dbReference type="CDD" id="cd00009">
    <property type="entry name" value="AAA"/>
    <property type="match status" value="1"/>
</dbReference>
<dbReference type="InterPro" id="IPR027417">
    <property type="entry name" value="P-loop_NTPase"/>
</dbReference>
<keyword evidence="3" id="KW-0805">Transcription regulation</keyword>
<keyword evidence="2" id="KW-0067">ATP-binding</keyword>
<dbReference type="GO" id="GO:0043565">
    <property type="term" value="F:sequence-specific DNA binding"/>
    <property type="evidence" value="ECO:0007669"/>
    <property type="project" value="InterPro"/>
</dbReference>
<dbReference type="PANTHER" id="PTHR32071">
    <property type="entry name" value="TRANSCRIPTIONAL REGULATORY PROTEIN"/>
    <property type="match status" value="1"/>
</dbReference>
<gene>
    <name evidence="9" type="ORF">CAP_2572</name>
</gene>
<evidence type="ECO:0000256" key="2">
    <source>
        <dbReference type="ARBA" id="ARBA00022840"/>
    </source>
</evidence>
<dbReference type="OrthoDB" id="5481316at2"/>
<dbReference type="GO" id="GO:0005524">
    <property type="term" value="F:ATP binding"/>
    <property type="evidence" value="ECO:0007669"/>
    <property type="project" value="UniProtKB-KW"/>
</dbReference>
<dbReference type="PROSITE" id="PS00676">
    <property type="entry name" value="SIGMA54_INTERACT_2"/>
    <property type="match status" value="1"/>
</dbReference>
<evidence type="ECO:0000313" key="9">
    <source>
        <dbReference type="EMBL" id="EYF08711.1"/>
    </source>
</evidence>
<evidence type="ECO:0008006" key="11">
    <source>
        <dbReference type="Google" id="ProtNLM"/>
    </source>
</evidence>
<keyword evidence="1" id="KW-0547">Nucleotide-binding</keyword>
<feature type="region of interest" description="Disordered" evidence="6">
    <location>
        <begin position="577"/>
        <end position="633"/>
    </location>
</feature>
<dbReference type="InterPro" id="IPR000253">
    <property type="entry name" value="FHA_dom"/>
</dbReference>
<dbReference type="SUPFAM" id="SSF49879">
    <property type="entry name" value="SMAD/FHA domain"/>
    <property type="match status" value="1"/>
</dbReference>